<protein>
    <submittedName>
        <fullName evidence="2">DUF2934 domain-containing protein</fullName>
    </submittedName>
</protein>
<reference evidence="2 3" key="1">
    <citation type="journal article" date="2012" name="Genet. Mol. Biol.">
        <title>Analysis of 16S rRNA and mxaF genes revealing insights into Methylobacterium niche-specific plant association.</title>
        <authorList>
            <person name="Dourado M.N."/>
            <person name="Andreote F.D."/>
            <person name="Dini-Andreote F."/>
            <person name="Conti R."/>
            <person name="Araujo J.M."/>
            <person name="Araujo W.L."/>
        </authorList>
    </citation>
    <scope>NUCLEOTIDE SEQUENCE [LARGE SCALE GENOMIC DNA]</scope>
    <source>
        <strain evidence="2 3">SR1.6/6</strain>
    </source>
</reference>
<accession>A0A6B9FQS8</accession>
<dbReference type="RefSeq" id="WP_010686682.1">
    <property type="nucleotide sequence ID" value="NZ_CP043538.1"/>
</dbReference>
<dbReference type="OrthoDB" id="9811127at2"/>
<feature type="region of interest" description="Disordered" evidence="1">
    <location>
        <begin position="1"/>
        <end position="21"/>
    </location>
</feature>
<organism evidence="2 3">
    <name type="scientific">Methylobacterium mesophilicum SR1.6/6</name>
    <dbReference type="NCBI Taxonomy" id="908290"/>
    <lineage>
        <taxon>Bacteria</taxon>
        <taxon>Pseudomonadati</taxon>
        <taxon>Pseudomonadota</taxon>
        <taxon>Alphaproteobacteria</taxon>
        <taxon>Hyphomicrobiales</taxon>
        <taxon>Methylobacteriaceae</taxon>
        <taxon>Methylobacterium</taxon>
    </lineage>
</organism>
<name>A0A6B9FQS8_9HYPH</name>
<dbReference type="AlphaFoldDB" id="A0A6B9FQS8"/>
<dbReference type="InterPro" id="IPR021327">
    <property type="entry name" value="DUF2934"/>
</dbReference>
<evidence type="ECO:0000313" key="3">
    <source>
        <dbReference type="Proteomes" id="UP000012488"/>
    </source>
</evidence>
<proteinExistence type="predicted"/>
<evidence type="ECO:0000313" key="2">
    <source>
        <dbReference type="EMBL" id="QGY03398.1"/>
    </source>
</evidence>
<dbReference type="EMBL" id="CP043538">
    <property type="protein sequence ID" value="QGY03398.1"/>
    <property type="molecule type" value="Genomic_DNA"/>
</dbReference>
<feature type="region of interest" description="Disordered" evidence="1">
    <location>
        <begin position="58"/>
        <end position="91"/>
    </location>
</feature>
<reference evidence="2 3" key="2">
    <citation type="journal article" date="2013" name="Genome Announc.">
        <title>Draft Genome Sequence of Methylobacterium mesophilicum Strain SR1.6/6, Isolated from Citrus sinensis.</title>
        <authorList>
            <person name="Marinho Almeida D."/>
            <person name="Dini-Andreote F."/>
            <person name="Camargo Neves A.A."/>
            <person name="Juca Ramos R.T."/>
            <person name="Andreote F.D."/>
            <person name="Carneiro A.R."/>
            <person name="Oliveira de Souza Lima A."/>
            <person name="Caracciolo Gomes de Sa P.H."/>
            <person name="Ribeiro Barbosa M.S."/>
            <person name="Araujo W.L."/>
            <person name="Silva A."/>
        </authorList>
    </citation>
    <scope>NUCLEOTIDE SEQUENCE [LARGE SCALE GENOMIC DNA]</scope>
    <source>
        <strain evidence="2 3">SR1.6/6</strain>
    </source>
</reference>
<gene>
    <name evidence="2" type="ORF">MMSR116_16995</name>
</gene>
<evidence type="ECO:0000256" key="1">
    <source>
        <dbReference type="SAM" id="MobiDB-lite"/>
    </source>
</evidence>
<sequence>MTNRETSSSHRADAPAASDAEIRERAYDIWERHHRPEGFGLRSWLLARRELLAGRAAAKQAETSPACGPEAGIITDGSPESVTGHTERGPG</sequence>
<dbReference type="KEGG" id="mmes:MMSR116_16995"/>
<dbReference type="Pfam" id="PF11154">
    <property type="entry name" value="DUF2934"/>
    <property type="match status" value="1"/>
</dbReference>
<dbReference type="Proteomes" id="UP000012488">
    <property type="component" value="Chromosome"/>
</dbReference>